<name>A0A168QVS1_ABSGL</name>
<proteinExistence type="predicted"/>
<dbReference type="InParanoid" id="A0A168QVS1"/>
<dbReference type="AlphaFoldDB" id="A0A168QVS1"/>
<keyword evidence="2" id="KW-1185">Reference proteome</keyword>
<evidence type="ECO:0000313" key="1">
    <source>
        <dbReference type="EMBL" id="SAM05638.1"/>
    </source>
</evidence>
<protein>
    <submittedName>
        <fullName evidence="1">Uncharacterized protein</fullName>
    </submittedName>
</protein>
<organism evidence="1">
    <name type="scientific">Absidia glauca</name>
    <name type="common">Pin mould</name>
    <dbReference type="NCBI Taxonomy" id="4829"/>
    <lineage>
        <taxon>Eukaryota</taxon>
        <taxon>Fungi</taxon>
        <taxon>Fungi incertae sedis</taxon>
        <taxon>Mucoromycota</taxon>
        <taxon>Mucoromycotina</taxon>
        <taxon>Mucoromycetes</taxon>
        <taxon>Mucorales</taxon>
        <taxon>Cunninghamellaceae</taxon>
        <taxon>Absidia</taxon>
    </lineage>
</organism>
<sequence length="113" mass="12711">MGFGTGDRTGHFVAAMDPCEKLPGDLSPPKIGGGAGTMAQCGNEGEPLFVWLDWRESKKKVSDSKFLQLKCRFYLCCSHMSHGIHVNRSQESLLLDRTMIERKMQRSLAKEHR</sequence>
<dbReference type="EMBL" id="LT554468">
    <property type="protein sequence ID" value="SAM05638.1"/>
    <property type="molecule type" value="Genomic_DNA"/>
</dbReference>
<dbReference type="Proteomes" id="UP000078561">
    <property type="component" value="Unassembled WGS sequence"/>
</dbReference>
<reference evidence="1" key="1">
    <citation type="submission" date="2016-04" db="EMBL/GenBank/DDBJ databases">
        <authorList>
            <person name="Evans L.H."/>
            <person name="Alamgir A."/>
            <person name="Owens N."/>
            <person name="Weber N.D."/>
            <person name="Virtaneva K."/>
            <person name="Barbian K."/>
            <person name="Babar A."/>
            <person name="Rosenke K."/>
        </authorList>
    </citation>
    <scope>NUCLEOTIDE SEQUENCE [LARGE SCALE GENOMIC DNA]</scope>
    <source>
        <strain evidence="1">CBS 101.48</strain>
    </source>
</reference>
<accession>A0A168QVS1</accession>
<evidence type="ECO:0000313" key="2">
    <source>
        <dbReference type="Proteomes" id="UP000078561"/>
    </source>
</evidence>
<gene>
    <name evidence="1" type="primary">ABSGL_11513.1 scaffold 12295</name>
</gene>